<evidence type="ECO:0000313" key="3">
    <source>
        <dbReference type="EMBL" id="MFC3960202.1"/>
    </source>
</evidence>
<evidence type="ECO:0000313" key="4">
    <source>
        <dbReference type="Proteomes" id="UP001595846"/>
    </source>
</evidence>
<dbReference type="Pfam" id="PF13360">
    <property type="entry name" value="PQQ_2"/>
    <property type="match status" value="2"/>
</dbReference>
<feature type="region of interest" description="Disordered" evidence="1">
    <location>
        <begin position="197"/>
        <end position="229"/>
    </location>
</feature>
<dbReference type="Gene3D" id="2.40.10.480">
    <property type="match status" value="1"/>
</dbReference>
<reference evidence="3 4" key="1">
    <citation type="journal article" date="2019" name="Int. J. Syst. Evol. Microbiol.">
        <title>The Global Catalogue of Microorganisms (GCM) 10K type strain sequencing project: providing services to taxonomists for standard genome sequencing and annotation.</title>
        <authorList>
            <consortium name="The Broad Institute Genomics Platform"/>
            <consortium name="The Broad Institute Genome Sequencing Center for Infectious Disease"/>
            <person name="Wu L."/>
            <person name="Ma J."/>
        </authorList>
    </citation>
    <scope>NUCLEOTIDE SEQUENCE [LARGE SCALE GENOMIC DNA]</scope>
    <source>
        <strain evidence="3 4">IBRC-M 10256</strain>
    </source>
</reference>
<dbReference type="Proteomes" id="UP001595846">
    <property type="component" value="Unassembled WGS sequence"/>
</dbReference>
<organism evidence="3 4">
    <name type="scientific">Halovivax cerinus</name>
    <dbReference type="NCBI Taxonomy" id="1487865"/>
    <lineage>
        <taxon>Archaea</taxon>
        <taxon>Methanobacteriati</taxon>
        <taxon>Methanobacteriota</taxon>
        <taxon>Stenosarchaea group</taxon>
        <taxon>Halobacteria</taxon>
        <taxon>Halobacteriales</taxon>
        <taxon>Natrialbaceae</taxon>
        <taxon>Halovivax</taxon>
    </lineage>
</organism>
<dbReference type="AlphaFoldDB" id="A0ABD5NT22"/>
<sequence>MRDLPAADELWRFEARDGIEGGPTIVNGTGYVGSADSHVYALDVQTGEERWRFETGDEVTGAPAVSEDTVVVGSTDGLLYGIDTKDGTERWSFETTSDATAEVDTSPTVINGTAYVGGGGIGDSYVHAVGIESGSERWRFETDESVNGSPTVVDVASADAESTTDRVVFVTSGTFDGIAHALDAGDGTERWRFQPEAQVSASPTVPVDSTVNGTGTAQTPDDTGEDVPPIDPERSVYIVNGSHHGTLSTLDTVTGETHWEVDTRGNLATMPTVAGGIVYFGSQNGVLYAIDAMSGEKCWAVDASFDTGLGVTADPTVVGDTVVVGTLATIVLGVDTDEGGTRWTFSTEGRPSPATVVDGTAFFGTDEGTLYAIDVPNETGNSTGSRVLRGTLGHHDHTVHRRPYPDFTETCLNCETNLAHLEEPSYCPNCGWELSA</sequence>
<dbReference type="InterPro" id="IPR018391">
    <property type="entry name" value="PQQ_b-propeller_rpt"/>
</dbReference>
<gene>
    <name evidence="3" type="ORF">ACFOUR_17730</name>
</gene>
<accession>A0ABD5NT22</accession>
<dbReference type="SUPFAM" id="SSF50998">
    <property type="entry name" value="Quinoprotein alcohol dehydrogenase-like"/>
    <property type="match status" value="2"/>
</dbReference>
<keyword evidence="4" id="KW-1185">Reference proteome</keyword>
<dbReference type="InterPro" id="IPR002372">
    <property type="entry name" value="PQQ_rpt_dom"/>
</dbReference>
<dbReference type="EMBL" id="JBHSAQ010000016">
    <property type="protein sequence ID" value="MFC3960202.1"/>
    <property type="molecule type" value="Genomic_DNA"/>
</dbReference>
<feature type="compositionally biased region" description="Polar residues" evidence="1">
    <location>
        <begin position="197"/>
        <end position="221"/>
    </location>
</feature>
<dbReference type="SMART" id="SM00564">
    <property type="entry name" value="PQQ"/>
    <property type="match status" value="8"/>
</dbReference>
<dbReference type="PANTHER" id="PTHR34512">
    <property type="entry name" value="CELL SURFACE PROTEIN"/>
    <property type="match status" value="1"/>
</dbReference>
<dbReference type="InterPro" id="IPR015943">
    <property type="entry name" value="WD40/YVTN_repeat-like_dom_sf"/>
</dbReference>
<feature type="domain" description="Pyrrolo-quinoline quinone repeat" evidence="2">
    <location>
        <begin position="8"/>
        <end position="146"/>
    </location>
</feature>
<evidence type="ECO:0000256" key="1">
    <source>
        <dbReference type="SAM" id="MobiDB-lite"/>
    </source>
</evidence>
<evidence type="ECO:0000259" key="2">
    <source>
        <dbReference type="Pfam" id="PF13360"/>
    </source>
</evidence>
<dbReference type="Gene3D" id="2.40.128.630">
    <property type="match status" value="2"/>
</dbReference>
<dbReference type="RefSeq" id="WP_343217310.1">
    <property type="nucleotide sequence ID" value="NZ_CP101824.1"/>
</dbReference>
<comment type="caution">
    <text evidence="3">The sequence shown here is derived from an EMBL/GenBank/DDBJ whole genome shotgun (WGS) entry which is preliminary data.</text>
</comment>
<proteinExistence type="predicted"/>
<dbReference type="PANTHER" id="PTHR34512:SF30">
    <property type="entry name" value="OUTER MEMBRANE PROTEIN ASSEMBLY FACTOR BAMB"/>
    <property type="match status" value="1"/>
</dbReference>
<dbReference type="GeneID" id="90134189"/>
<name>A0ABD5NT22_9EURY</name>
<dbReference type="Gene3D" id="2.130.10.10">
    <property type="entry name" value="YVTN repeat-like/Quinoprotein amine dehydrogenase"/>
    <property type="match status" value="1"/>
</dbReference>
<dbReference type="InterPro" id="IPR011047">
    <property type="entry name" value="Quinoprotein_ADH-like_sf"/>
</dbReference>
<protein>
    <submittedName>
        <fullName evidence="3">PQQ-binding-like beta-propeller repeat protein</fullName>
    </submittedName>
</protein>
<feature type="domain" description="Pyrrolo-quinoline quinone repeat" evidence="2">
    <location>
        <begin position="176"/>
        <end position="378"/>
    </location>
</feature>